<reference evidence="2 3" key="1">
    <citation type="submission" date="2018-06" db="EMBL/GenBank/DDBJ databases">
        <title>Genomic Encyclopedia of Type Strains, Phase III (KMG-III): the genomes of soil and plant-associated and newly described type strains.</title>
        <authorList>
            <person name="Whitman W."/>
        </authorList>
    </citation>
    <scope>NUCLEOTIDE SEQUENCE [LARGE SCALE GENOMIC DNA]</scope>
    <source>
        <strain evidence="2 3">CECT 5889</strain>
    </source>
</reference>
<accession>A0A2V4V2A0</accession>
<proteinExistence type="predicted"/>
<keyword evidence="3" id="KW-1185">Reference proteome</keyword>
<dbReference type="AlphaFoldDB" id="A0A2V4V2A0"/>
<dbReference type="EMBL" id="QJSU01000012">
    <property type="protein sequence ID" value="PYE36598.1"/>
    <property type="molecule type" value="Genomic_DNA"/>
</dbReference>
<comment type="caution">
    <text evidence="2">The sequence shown here is derived from an EMBL/GenBank/DDBJ whole genome shotgun (WGS) entry which is preliminary data.</text>
</comment>
<protein>
    <recommendedName>
        <fullName evidence="4">Lipocalin-like protein</fullName>
    </recommendedName>
</protein>
<evidence type="ECO:0000313" key="2">
    <source>
        <dbReference type="EMBL" id="PYE36598.1"/>
    </source>
</evidence>
<evidence type="ECO:0000256" key="1">
    <source>
        <dbReference type="SAM" id="SignalP"/>
    </source>
</evidence>
<gene>
    <name evidence="2" type="ORF">DFP82_11244</name>
</gene>
<evidence type="ECO:0000313" key="3">
    <source>
        <dbReference type="Proteomes" id="UP000247746"/>
    </source>
</evidence>
<organism evidence="2 3">
    <name type="scientific">Psychrobacter fozii</name>
    <dbReference type="NCBI Taxonomy" id="198480"/>
    <lineage>
        <taxon>Bacteria</taxon>
        <taxon>Pseudomonadati</taxon>
        <taxon>Pseudomonadota</taxon>
        <taxon>Gammaproteobacteria</taxon>
        <taxon>Moraxellales</taxon>
        <taxon>Moraxellaceae</taxon>
        <taxon>Psychrobacter</taxon>
    </lineage>
</organism>
<feature type="chain" id="PRO_5016113103" description="Lipocalin-like protein" evidence="1">
    <location>
        <begin position="22"/>
        <end position="122"/>
    </location>
</feature>
<name>A0A2V4V2A0_9GAMM</name>
<keyword evidence="1" id="KW-0732">Signal</keyword>
<dbReference type="Proteomes" id="UP000247746">
    <property type="component" value="Unassembled WGS sequence"/>
</dbReference>
<sequence length="122" mass="14435">MRTIKSLLLLLFLALVGCSNDRPNRVEKFNSDWYTKAEINGIKNPYQVEEHIYIYAGYNEQDLENDNSPNNYCIFRIYSLDDEVYINDNSIEYLRQFDGKILKKNILYGHSGQKVKTTWIKK</sequence>
<dbReference type="PROSITE" id="PS51257">
    <property type="entry name" value="PROKAR_LIPOPROTEIN"/>
    <property type="match status" value="1"/>
</dbReference>
<dbReference type="RefSeq" id="WP_110924253.1">
    <property type="nucleotide sequence ID" value="NZ_QJSU01000012.1"/>
</dbReference>
<feature type="signal peptide" evidence="1">
    <location>
        <begin position="1"/>
        <end position="21"/>
    </location>
</feature>
<evidence type="ECO:0008006" key="4">
    <source>
        <dbReference type="Google" id="ProtNLM"/>
    </source>
</evidence>